<evidence type="ECO:0000313" key="3">
    <source>
        <dbReference type="Proteomes" id="UP000092247"/>
    </source>
</evidence>
<dbReference type="UniPathway" id="UPA00121">
    <property type="reaction ID" value="UER00345"/>
</dbReference>
<reference evidence="2 3" key="1">
    <citation type="submission" date="2016-06" db="EMBL/GenBank/DDBJ databases">
        <authorList>
            <person name="Kjaerup R.B."/>
            <person name="Dalgaard T.S."/>
            <person name="Juul-Madsen H.R."/>
        </authorList>
    </citation>
    <scope>NUCLEOTIDE SEQUENCE [LARGE SCALE GENOMIC DNA]</scope>
    <source>
        <strain evidence="2 3">GCSL-Mp3</strain>
    </source>
</reference>
<feature type="domain" description="Prephenate dehydratase" evidence="1">
    <location>
        <begin position="4"/>
        <end position="159"/>
    </location>
</feature>
<dbReference type="GO" id="GO:0004664">
    <property type="term" value="F:prephenate dehydratase activity"/>
    <property type="evidence" value="ECO:0007669"/>
    <property type="project" value="InterPro"/>
</dbReference>
<proteinExistence type="predicted"/>
<dbReference type="SUPFAM" id="SSF53850">
    <property type="entry name" value="Periplasmic binding protein-like II"/>
    <property type="match status" value="1"/>
</dbReference>
<dbReference type="Gene3D" id="3.40.190.10">
    <property type="entry name" value="Periplasmic binding protein-like II"/>
    <property type="match status" value="2"/>
</dbReference>
<protein>
    <recommendedName>
        <fullName evidence="1">Prephenate dehydratase domain-containing protein</fullName>
    </recommendedName>
</protein>
<name>A0A1B8HQA2_9GAMM</name>
<dbReference type="Pfam" id="PF00800">
    <property type="entry name" value="PDT"/>
    <property type="match status" value="1"/>
</dbReference>
<dbReference type="STRING" id="368603.AYY16_06340"/>
<evidence type="ECO:0000259" key="1">
    <source>
        <dbReference type="Pfam" id="PF00800"/>
    </source>
</evidence>
<evidence type="ECO:0000313" key="2">
    <source>
        <dbReference type="EMBL" id="OBU11656.1"/>
    </source>
</evidence>
<organism evidence="2 3">
    <name type="scientific">Morganella psychrotolerans</name>
    <dbReference type="NCBI Taxonomy" id="368603"/>
    <lineage>
        <taxon>Bacteria</taxon>
        <taxon>Pseudomonadati</taxon>
        <taxon>Pseudomonadota</taxon>
        <taxon>Gammaproteobacteria</taxon>
        <taxon>Enterobacterales</taxon>
        <taxon>Morganellaceae</taxon>
        <taxon>Morganella</taxon>
    </lineage>
</organism>
<dbReference type="Proteomes" id="UP000092247">
    <property type="component" value="Unassembled WGS sequence"/>
</dbReference>
<gene>
    <name evidence="2" type="ORF">AYY17_02780</name>
</gene>
<sequence length="174" mass="19228">MLTIHTLGPNGTNCEKAAHYWLSENNIKGNVKLYQTLEKAVEAVKCDNDGVLLGCIVYPDLHNIVFQNLLSLELKACFVLDTHNMLFASRHTDYNDIRHVGSHPAPQDLFNELPLLNKGVRKSLFTSNSEAGVQCAHGVVDACITTLSAAKKYHLHILHDFGPVPMGFSIHAPK</sequence>
<dbReference type="GO" id="GO:0009094">
    <property type="term" value="P:L-phenylalanine biosynthetic process"/>
    <property type="evidence" value="ECO:0007669"/>
    <property type="project" value="UniProtKB-UniPathway"/>
</dbReference>
<accession>A0A1B8HQA2</accession>
<dbReference type="RefSeq" id="WP_067421078.1">
    <property type="nucleotide sequence ID" value="NZ_LZEX01000001.1"/>
</dbReference>
<dbReference type="EMBL" id="LZEX01000001">
    <property type="protein sequence ID" value="OBU11656.1"/>
    <property type="molecule type" value="Genomic_DNA"/>
</dbReference>
<dbReference type="InterPro" id="IPR001086">
    <property type="entry name" value="Preph_deHydtase"/>
</dbReference>
<comment type="caution">
    <text evidence="2">The sequence shown here is derived from an EMBL/GenBank/DDBJ whole genome shotgun (WGS) entry which is preliminary data.</text>
</comment>
<dbReference type="AlphaFoldDB" id="A0A1B8HQA2"/>